<comment type="caution">
    <text evidence="12">The sequence shown here is derived from an EMBL/GenBank/DDBJ whole genome shotgun (WGS) entry which is preliminary data.</text>
</comment>
<dbReference type="InterPro" id="IPR050368">
    <property type="entry name" value="ClC-type_chloride_channel"/>
</dbReference>
<evidence type="ECO:0000256" key="4">
    <source>
        <dbReference type="ARBA" id="ARBA00022989"/>
    </source>
</evidence>
<keyword evidence="13" id="KW-1185">Reference proteome</keyword>
<evidence type="ECO:0008006" key="14">
    <source>
        <dbReference type="Google" id="ProtNLM"/>
    </source>
</evidence>
<dbReference type="EMBL" id="RRUE01000002">
    <property type="protein sequence ID" value="RRN44228.1"/>
    <property type="molecule type" value="Genomic_DNA"/>
</dbReference>
<dbReference type="GO" id="GO:0034707">
    <property type="term" value="C:chloride channel complex"/>
    <property type="evidence" value="ECO:0007669"/>
    <property type="project" value="UniProtKB-KW"/>
</dbReference>
<comment type="subcellular location">
    <subcellularLocation>
        <location evidence="1">Membrane</location>
        <topology evidence="1">Multi-pass membrane protein</topology>
    </subcellularLocation>
</comment>
<dbReference type="PANTHER" id="PTHR43427:SF6">
    <property type="entry name" value="CHLORIDE CHANNEL PROTEIN CLC-E"/>
    <property type="match status" value="1"/>
</dbReference>
<evidence type="ECO:0000256" key="8">
    <source>
        <dbReference type="ARBA" id="ARBA00023214"/>
    </source>
</evidence>
<organism evidence="12 13">
    <name type="scientific">Lautropia dentalis</name>
    <dbReference type="NCBI Taxonomy" id="2490857"/>
    <lineage>
        <taxon>Bacteria</taxon>
        <taxon>Pseudomonadati</taxon>
        <taxon>Pseudomonadota</taxon>
        <taxon>Betaproteobacteria</taxon>
        <taxon>Burkholderiales</taxon>
        <taxon>Burkholderiaceae</taxon>
        <taxon>Lautropia</taxon>
    </lineage>
</organism>
<dbReference type="PANTHER" id="PTHR43427">
    <property type="entry name" value="CHLORIDE CHANNEL PROTEIN CLC-E"/>
    <property type="match status" value="1"/>
</dbReference>
<feature type="transmembrane region" description="Helical" evidence="11">
    <location>
        <begin position="232"/>
        <end position="254"/>
    </location>
</feature>
<dbReference type="Proteomes" id="UP000270261">
    <property type="component" value="Unassembled WGS sequence"/>
</dbReference>
<dbReference type="Pfam" id="PF00654">
    <property type="entry name" value="Voltage_CLC"/>
    <property type="match status" value="1"/>
</dbReference>
<evidence type="ECO:0000313" key="12">
    <source>
        <dbReference type="EMBL" id="RRN44228.1"/>
    </source>
</evidence>
<feature type="transmembrane region" description="Helical" evidence="11">
    <location>
        <begin position="266"/>
        <end position="286"/>
    </location>
</feature>
<evidence type="ECO:0000256" key="5">
    <source>
        <dbReference type="ARBA" id="ARBA00023065"/>
    </source>
</evidence>
<keyword evidence="8" id="KW-0868">Chloride</keyword>
<sequence>MMKNASPPRPFPGVRLVLAVVLTGVAAGLAAAALSWMIHFVEHLAFGQSEAQSRIVTEGTTPERRMGALLCAGLLVTLCWTWLQVKGRPVVGIKGAIAADTPARRRPPFFEGTVHALLQIVAVGSGAPIGRELAPRELGSLFSGRICDRLGIDEEMRRLLVASGSAAGLAGVYQVPFAGAIFALEILLGRFTVTYGIVALAVSVIATVVARVEVTTDAFYVLGQIDGSVVTVLWSAVIGTLVGLPAAAFRRAVLHAEQYRAKQWDVLWALPLALLLTEVVAIWLPQVLGNGRSVAQTAYDGITMGMCLALILGKSVVVLATLRGGAYGGTLQPAVALGALSGILLGTGLHQLPVWEWLPPSAAKADLHSAAVAGSAAFLAVSMNAPLTAFGLVMGFTGQHDTAALPLLASVSAGMGMAHLWPQKKAAPAHESAAHGAVEQVAVRLPARAAVPLAAVAGQGAGAGVPGMLQARDVVREPLPAVVATNMGTVAHEGTSTPPSRLGRQPAMAEAGITEMARIHDAGASVAETVGAGRVRTDVAGEVRAGTVMADVADRAMTGTVVADVADQTMAGTVVADMADRAMAGTVVADVADQAMAGTVVADVADQAMAGTVVADVADQAMAGTVVADVADQAMAGTVVAKMADVDEPVAAPRRKAATRTRTKAATEGTTKRAAPRRRTKAASQQAGTSAAAGQADMPSGISASMDATADSMAGPGGDLPDVSPAPKARTRGTRSKTSRKTTVPPAEARQARQTVRQTEVRVQRQTAEQTTIQWQDQDALGPAGIRIVREAIEQAAMQWREQETRLPVELTASPSPVGQLEIAWPGPEKALPGAGRALYLERERASASPQEVQPEVPTEIRVSVVISVPPGERSPRTRR</sequence>
<gene>
    <name evidence="12" type="ORF">EHV23_12875</name>
</gene>
<feature type="compositionally biased region" description="Low complexity" evidence="10">
    <location>
        <begin position="682"/>
        <end position="696"/>
    </location>
</feature>
<evidence type="ECO:0000256" key="7">
    <source>
        <dbReference type="ARBA" id="ARBA00023173"/>
    </source>
</evidence>
<keyword evidence="2" id="KW-0813">Transport</keyword>
<evidence type="ECO:0000313" key="13">
    <source>
        <dbReference type="Proteomes" id="UP000270261"/>
    </source>
</evidence>
<protein>
    <recommendedName>
        <fullName evidence="14">Chloride channel protein</fullName>
    </recommendedName>
</protein>
<keyword evidence="6 11" id="KW-0472">Membrane</keyword>
<evidence type="ECO:0000256" key="2">
    <source>
        <dbReference type="ARBA" id="ARBA00022448"/>
    </source>
</evidence>
<keyword evidence="7" id="KW-0869">Chloride channel</keyword>
<feature type="transmembrane region" description="Helical" evidence="11">
    <location>
        <begin position="372"/>
        <end position="396"/>
    </location>
</feature>
<evidence type="ECO:0000256" key="9">
    <source>
        <dbReference type="ARBA" id="ARBA00023303"/>
    </source>
</evidence>
<name>A0A3R8MQN0_9BURK</name>
<feature type="compositionally biased region" description="Low complexity" evidence="10">
    <location>
        <begin position="664"/>
        <end position="673"/>
    </location>
</feature>
<feature type="compositionally biased region" description="Basic residues" evidence="10">
    <location>
        <begin position="653"/>
        <end position="663"/>
    </location>
</feature>
<feature type="compositionally biased region" description="Low complexity" evidence="10">
    <location>
        <begin position="703"/>
        <end position="714"/>
    </location>
</feature>
<feature type="transmembrane region" description="Helical" evidence="11">
    <location>
        <begin position="193"/>
        <end position="212"/>
    </location>
</feature>
<dbReference type="Gene3D" id="1.10.3080.10">
    <property type="entry name" value="Clc chloride channel"/>
    <property type="match status" value="1"/>
</dbReference>
<dbReference type="PRINTS" id="PR00762">
    <property type="entry name" value="CLCHANNEL"/>
</dbReference>
<dbReference type="SUPFAM" id="SSF81340">
    <property type="entry name" value="Clc chloride channel"/>
    <property type="match status" value="1"/>
</dbReference>
<dbReference type="AlphaFoldDB" id="A0A3R8MQN0"/>
<dbReference type="OrthoDB" id="3261015at2"/>
<keyword evidence="3 11" id="KW-0812">Transmembrane</keyword>
<proteinExistence type="predicted"/>
<dbReference type="InterPro" id="IPR014743">
    <property type="entry name" value="Cl-channel_core"/>
</dbReference>
<feature type="region of interest" description="Disordered" evidence="10">
    <location>
        <begin position="651"/>
        <end position="763"/>
    </location>
</feature>
<evidence type="ECO:0000256" key="3">
    <source>
        <dbReference type="ARBA" id="ARBA00022692"/>
    </source>
</evidence>
<evidence type="ECO:0000256" key="11">
    <source>
        <dbReference type="SAM" id="Phobius"/>
    </source>
</evidence>
<accession>A0A3R8MQN0</accession>
<feature type="transmembrane region" description="Helical" evidence="11">
    <location>
        <begin position="403"/>
        <end position="421"/>
    </location>
</feature>
<feature type="transmembrane region" description="Helical" evidence="11">
    <location>
        <begin position="298"/>
        <end position="322"/>
    </location>
</feature>
<feature type="transmembrane region" description="Helical" evidence="11">
    <location>
        <begin position="334"/>
        <end position="352"/>
    </location>
</feature>
<keyword evidence="5" id="KW-0406">Ion transport</keyword>
<dbReference type="GO" id="GO:0005254">
    <property type="term" value="F:chloride channel activity"/>
    <property type="evidence" value="ECO:0007669"/>
    <property type="project" value="UniProtKB-KW"/>
</dbReference>
<feature type="compositionally biased region" description="Basic residues" evidence="10">
    <location>
        <begin position="729"/>
        <end position="740"/>
    </location>
</feature>
<evidence type="ECO:0000256" key="10">
    <source>
        <dbReference type="SAM" id="MobiDB-lite"/>
    </source>
</evidence>
<evidence type="ECO:0000256" key="1">
    <source>
        <dbReference type="ARBA" id="ARBA00004141"/>
    </source>
</evidence>
<keyword evidence="4 11" id="KW-1133">Transmembrane helix</keyword>
<reference evidence="12 13" key="1">
    <citation type="submission" date="2018-11" db="EMBL/GenBank/DDBJ databases">
        <title>Genome sequencing of Lautropia sp. KCOM 2505 (= ChDC F240).</title>
        <authorList>
            <person name="Kook J.-K."/>
            <person name="Park S.-N."/>
            <person name="Lim Y.K."/>
        </authorList>
    </citation>
    <scope>NUCLEOTIDE SEQUENCE [LARGE SCALE GENOMIC DNA]</scope>
    <source>
        <strain evidence="12 13">KCOM 2505</strain>
    </source>
</reference>
<evidence type="ECO:0000256" key="6">
    <source>
        <dbReference type="ARBA" id="ARBA00023136"/>
    </source>
</evidence>
<keyword evidence="9" id="KW-0407">Ion channel</keyword>
<dbReference type="RefSeq" id="WP_125096423.1">
    <property type="nucleotide sequence ID" value="NZ_RRUE01000002.1"/>
</dbReference>
<dbReference type="InterPro" id="IPR001807">
    <property type="entry name" value="ClC"/>
</dbReference>